<comment type="subcellular location">
    <subcellularLocation>
        <location evidence="1">Nucleus</location>
    </subcellularLocation>
</comment>
<feature type="domain" description="BHLH" evidence="6">
    <location>
        <begin position="83"/>
        <end position="133"/>
    </location>
</feature>
<dbReference type="GO" id="GO:0009960">
    <property type="term" value="P:endosperm development"/>
    <property type="evidence" value="ECO:0007669"/>
    <property type="project" value="InterPro"/>
</dbReference>
<organism evidence="7 8">
    <name type="scientific">Cuscuta campestris</name>
    <dbReference type="NCBI Taxonomy" id="132261"/>
    <lineage>
        <taxon>Eukaryota</taxon>
        <taxon>Viridiplantae</taxon>
        <taxon>Streptophyta</taxon>
        <taxon>Embryophyta</taxon>
        <taxon>Tracheophyta</taxon>
        <taxon>Spermatophyta</taxon>
        <taxon>Magnoliopsida</taxon>
        <taxon>eudicotyledons</taxon>
        <taxon>Gunneridae</taxon>
        <taxon>Pentapetalae</taxon>
        <taxon>asterids</taxon>
        <taxon>lamiids</taxon>
        <taxon>Solanales</taxon>
        <taxon>Convolvulaceae</taxon>
        <taxon>Cuscuteae</taxon>
        <taxon>Cuscuta</taxon>
        <taxon>Cuscuta subgen. Grammica</taxon>
        <taxon>Cuscuta sect. Cleistogrammica</taxon>
    </lineage>
</organism>
<dbReference type="InterPro" id="IPR036638">
    <property type="entry name" value="HLH_DNA-bd_sf"/>
</dbReference>
<keyword evidence="8" id="KW-1185">Reference proteome</keyword>
<accession>A0A484LPM5</accession>
<evidence type="ECO:0000256" key="2">
    <source>
        <dbReference type="ARBA" id="ARBA00023015"/>
    </source>
</evidence>
<reference evidence="7 8" key="1">
    <citation type="submission" date="2018-04" db="EMBL/GenBank/DDBJ databases">
        <authorList>
            <person name="Vogel A."/>
        </authorList>
    </citation>
    <scope>NUCLEOTIDE SEQUENCE [LARGE SCALE GENOMIC DNA]</scope>
</reference>
<sequence>MDDDGGALDFFLWENQEWTIPISENPEENPGDHQGLAGSGGGGGSESHQAAPPPSAGRKRCLAAAADKDGGDNGSGVLIVESDHEVLHIWTERERRKKMRNMFSSLHALLPQLPPKADKSTIVDEAVSYITALQHTLHKLQKRKMEMLQYGFNFASPAAAAPSSSSLLPSRHKTTTMKTATTNPPAGAGGLLASLIGSLSTPPQNHYPEPVVPRHPAASSFQTWTSPNVVLNVCGGDAQISLCCPKEAAAAARCGGSGSLLTEVCLVLEKHKIEVVSAQVSSDRHRSMVMIQARSGNGWRFHSETTSCSAAAGAEEIYKQAAAEITAWITTHACMQCESRAVPAGGSLT</sequence>
<evidence type="ECO:0000313" key="7">
    <source>
        <dbReference type="EMBL" id="VFQ78299.1"/>
    </source>
</evidence>
<gene>
    <name evidence="7" type="ORF">CCAM_LOCUS20075</name>
</gene>
<dbReference type="InterPro" id="IPR011598">
    <property type="entry name" value="bHLH_dom"/>
</dbReference>
<dbReference type="PROSITE" id="PS50888">
    <property type="entry name" value="BHLH"/>
    <property type="match status" value="1"/>
</dbReference>
<keyword evidence="3" id="KW-0804">Transcription</keyword>
<dbReference type="OrthoDB" id="690068at2759"/>
<dbReference type="SMART" id="SM00353">
    <property type="entry name" value="HLH"/>
    <property type="match status" value="1"/>
</dbReference>
<evidence type="ECO:0000259" key="6">
    <source>
        <dbReference type="PROSITE" id="PS50888"/>
    </source>
</evidence>
<dbReference type="SUPFAM" id="SSF47459">
    <property type="entry name" value="HLH, helix-loop-helix DNA-binding domain"/>
    <property type="match status" value="1"/>
</dbReference>
<dbReference type="Proteomes" id="UP000595140">
    <property type="component" value="Unassembled WGS sequence"/>
</dbReference>
<evidence type="ECO:0000313" key="8">
    <source>
        <dbReference type="Proteomes" id="UP000595140"/>
    </source>
</evidence>
<dbReference type="InterPro" id="IPR045239">
    <property type="entry name" value="bHLH95_bHLH"/>
</dbReference>
<evidence type="ECO:0000256" key="5">
    <source>
        <dbReference type="SAM" id="MobiDB-lite"/>
    </source>
</evidence>
<keyword evidence="2" id="KW-0805">Transcription regulation</keyword>
<dbReference type="PANTHER" id="PTHR46772:SF8">
    <property type="entry name" value="TRANSCRIPTION FACTOR BHLH95"/>
    <property type="match status" value="1"/>
</dbReference>
<evidence type="ECO:0000256" key="4">
    <source>
        <dbReference type="ARBA" id="ARBA00023242"/>
    </source>
</evidence>
<dbReference type="CDD" id="cd11393">
    <property type="entry name" value="bHLH_AtbHLH_like"/>
    <property type="match status" value="1"/>
</dbReference>
<dbReference type="Pfam" id="PF00010">
    <property type="entry name" value="HLH"/>
    <property type="match status" value="1"/>
</dbReference>
<evidence type="ECO:0000256" key="3">
    <source>
        <dbReference type="ARBA" id="ARBA00023163"/>
    </source>
</evidence>
<dbReference type="GO" id="GO:0005634">
    <property type="term" value="C:nucleus"/>
    <property type="evidence" value="ECO:0007669"/>
    <property type="project" value="UniProtKB-SubCell"/>
</dbReference>
<dbReference type="EMBL" id="OOIL02001788">
    <property type="protein sequence ID" value="VFQ78299.1"/>
    <property type="molecule type" value="Genomic_DNA"/>
</dbReference>
<protein>
    <recommendedName>
        <fullName evidence="6">BHLH domain-containing protein</fullName>
    </recommendedName>
</protein>
<evidence type="ECO:0000256" key="1">
    <source>
        <dbReference type="ARBA" id="ARBA00004123"/>
    </source>
</evidence>
<dbReference type="GO" id="GO:0003700">
    <property type="term" value="F:DNA-binding transcription factor activity"/>
    <property type="evidence" value="ECO:0007669"/>
    <property type="project" value="InterPro"/>
</dbReference>
<name>A0A484LPM5_9ASTE</name>
<dbReference type="Gene3D" id="4.10.280.10">
    <property type="entry name" value="Helix-loop-helix DNA-binding domain"/>
    <property type="match status" value="1"/>
</dbReference>
<dbReference type="PANTHER" id="PTHR46772">
    <property type="entry name" value="BHLH DOMAIN-CONTAINING PROTEIN"/>
    <property type="match status" value="1"/>
</dbReference>
<dbReference type="InterPro" id="IPR044278">
    <property type="entry name" value="BHLH95-like"/>
</dbReference>
<keyword evidence="4" id="KW-0539">Nucleus</keyword>
<proteinExistence type="predicted"/>
<dbReference type="AlphaFoldDB" id="A0A484LPM5"/>
<dbReference type="GO" id="GO:0046983">
    <property type="term" value="F:protein dimerization activity"/>
    <property type="evidence" value="ECO:0007669"/>
    <property type="project" value="InterPro"/>
</dbReference>
<feature type="region of interest" description="Disordered" evidence="5">
    <location>
        <begin position="22"/>
        <end position="59"/>
    </location>
</feature>